<evidence type="ECO:0000256" key="1">
    <source>
        <dbReference type="ARBA" id="ARBA00007718"/>
    </source>
</evidence>
<evidence type="ECO:0000256" key="3">
    <source>
        <dbReference type="ARBA" id="ARBA00023004"/>
    </source>
</evidence>
<dbReference type="NCBIfam" id="TIGR00109">
    <property type="entry name" value="hemH"/>
    <property type="match status" value="1"/>
</dbReference>
<dbReference type="GO" id="GO:0016829">
    <property type="term" value="F:lyase activity"/>
    <property type="evidence" value="ECO:0007669"/>
    <property type="project" value="UniProtKB-KW"/>
</dbReference>
<evidence type="ECO:0000256" key="5">
    <source>
        <dbReference type="ARBA" id="ARBA00023239"/>
    </source>
</evidence>
<keyword evidence="6 8" id="KW-0627">Porphyrin biosynthesis</keyword>
<name>A0ABP2XF72_9CHLA</name>
<comment type="catalytic activity">
    <reaction evidence="8 9">
        <text>heme b + 2 H(+) = protoporphyrin IX + Fe(2+)</text>
        <dbReference type="Rhea" id="RHEA:22584"/>
        <dbReference type="ChEBI" id="CHEBI:15378"/>
        <dbReference type="ChEBI" id="CHEBI:29033"/>
        <dbReference type="ChEBI" id="CHEBI:57306"/>
        <dbReference type="ChEBI" id="CHEBI:60344"/>
        <dbReference type="EC" id="4.98.1.1"/>
    </reaction>
</comment>
<comment type="catalytic activity">
    <reaction evidence="7">
        <text>Fe-coproporphyrin III + 2 H(+) = coproporphyrin III + Fe(2+)</text>
        <dbReference type="Rhea" id="RHEA:49572"/>
        <dbReference type="ChEBI" id="CHEBI:15378"/>
        <dbReference type="ChEBI" id="CHEBI:29033"/>
        <dbReference type="ChEBI" id="CHEBI:68438"/>
        <dbReference type="ChEBI" id="CHEBI:131725"/>
        <dbReference type="EC" id="4.99.1.9"/>
    </reaction>
    <physiologicalReaction direction="right-to-left" evidence="7">
        <dbReference type="Rhea" id="RHEA:49574"/>
    </physiologicalReaction>
</comment>
<dbReference type="Pfam" id="PF00762">
    <property type="entry name" value="Ferrochelatase"/>
    <property type="match status" value="1"/>
</dbReference>
<dbReference type="Gene3D" id="3.40.50.1400">
    <property type="match status" value="2"/>
</dbReference>
<dbReference type="EMBL" id="APJW01000001">
    <property type="protein sequence ID" value="EQM63132.1"/>
    <property type="molecule type" value="Genomic_DNA"/>
</dbReference>
<dbReference type="RefSeq" id="WP_020370855.1">
    <property type="nucleotide sequence ID" value="NZ_APJW01000001.1"/>
</dbReference>
<comment type="pathway">
    <text evidence="8 9">Porphyrin-containing compound metabolism; protoheme biosynthesis; protoheme from protoporphyrin-IX: step 1/1.</text>
</comment>
<feature type="binding site" evidence="8">
    <location>
        <position position="187"/>
    </location>
    <ligand>
        <name>Fe(2+)</name>
        <dbReference type="ChEBI" id="CHEBI:29033"/>
    </ligand>
</feature>
<sequence length="319" mass="36934">MRPAYLLANFGGPRHQKDVENFLVSLLTDSCVTGNFLPPSLHKKLFSFIARRRSPKVTLQYLHIGGKSPIYQDTECLAKQLEDRLLCPVIPFHRYLPDTHETTLQSLSRLEENRQIIGVPMFPHFTYAVTGSIVKFFHTHAKKHNISWIAQFGNHPSYISVMVKHIQQFLLTHEISNKDCCLLFSAHGLPLRYIRNGDPYDMQCEKSFKSLINNLGDMESYLCYQSKFGPGKWLQPSTKHICKTLHTKKRNIIIIPFGFISDHIETLYEIEEEYLPILDKRGYRALRLPAIYSSPLWIDYLIRIITGSPITSYHNLIKT</sequence>
<keyword evidence="4 8" id="KW-0350">Heme biosynthesis</keyword>
<dbReference type="HAMAP" id="MF_00323">
    <property type="entry name" value="Ferrochelatase"/>
    <property type="match status" value="1"/>
</dbReference>
<dbReference type="PANTHER" id="PTHR11108">
    <property type="entry name" value="FERROCHELATASE"/>
    <property type="match status" value="1"/>
</dbReference>
<dbReference type="InterPro" id="IPR001015">
    <property type="entry name" value="Ferrochelatase"/>
</dbReference>
<evidence type="ECO:0000313" key="10">
    <source>
        <dbReference type="EMBL" id="EQM63132.1"/>
    </source>
</evidence>
<comment type="caution">
    <text evidence="10">The sequence shown here is derived from an EMBL/GenBank/DDBJ whole genome shotgun (WGS) entry which is preliminary data.</text>
</comment>
<evidence type="ECO:0000256" key="8">
    <source>
        <dbReference type="HAMAP-Rule" id="MF_00323"/>
    </source>
</evidence>
<dbReference type="CDD" id="cd03411">
    <property type="entry name" value="Ferrochelatase_N"/>
    <property type="match status" value="1"/>
</dbReference>
<dbReference type="Proteomes" id="UP000016064">
    <property type="component" value="Unassembled WGS sequence"/>
</dbReference>
<evidence type="ECO:0000256" key="6">
    <source>
        <dbReference type="ARBA" id="ARBA00023244"/>
    </source>
</evidence>
<protein>
    <recommendedName>
        <fullName evidence="8 9">Ferrochelatase</fullName>
        <ecNumber evidence="8 9">4.98.1.1</ecNumber>
    </recommendedName>
    <alternativeName>
        <fullName evidence="8">Heme synthase</fullName>
    </alternativeName>
    <alternativeName>
        <fullName evidence="8">Protoheme ferro-lyase</fullName>
    </alternativeName>
</protein>
<evidence type="ECO:0000256" key="4">
    <source>
        <dbReference type="ARBA" id="ARBA00023133"/>
    </source>
</evidence>
<keyword evidence="3 8" id="KW-0408">Iron</keyword>
<accession>A0ABP2XF72</accession>
<dbReference type="InterPro" id="IPR033644">
    <property type="entry name" value="Ferrochelatase_C"/>
</dbReference>
<keyword evidence="2 8" id="KW-0963">Cytoplasm</keyword>
<gene>
    <name evidence="8 10" type="primary">hemH</name>
    <name evidence="10" type="ORF">H359_0211</name>
</gene>
<dbReference type="PROSITE" id="PS00534">
    <property type="entry name" value="FERROCHELATASE"/>
    <property type="match status" value="1"/>
</dbReference>
<dbReference type="InterPro" id="IPR033659">
    <property type="entry name" value="Ferrochelatase_N"/>
</dbReference>
<comment type="function">
    <text evidence="8 9">Catalyzes the ferrous insertion into protoporphyrin IX.</text>
</comment>
<evidence type="ECO:0000256" key="9">
    <source>
        <dbReference type="RuleBase" id="RU000607"/>
    </source>
</evidence>
<dbReference type="CDD" id="cd00419">
    <property type="entry name" value="Ferrochelatase_C"/>
    <property type="match status" value="1"/>
</dbReference>
<comment type="subcellular location">
    <subcellularLocation>
        <location evidence="8 9">Cytoplasm</location>
    </subcellularLocation>
</comment>
<evidence type="ECO:0000256" key="7">
    <source>
        <dbReference type="ARBA" id="ARBA00024536"/>
    </source>
</evidence>
<keyword evidence="8" id="KW-0479">Metal-binding</keyword>
<proteinExistence type="inferred from homology"/>
<reference evidence="10 11" key="1">
    <citation type="submission" date="2013-07" db="EMBL/GenBank/DDBJ databases">
        <title>Isolation of a new Chlamydia species from the feral Sacred Ibis (Threskiornis aethiopicus): Chlamydia ibidis.</title>
        <authorList>
            <person name="Vorimore F."/>
            <person name="Hsia R.-C."/>
            <person name="Huot-Creasy H."/>
            <person name="Bastian S."/>
            <person name="Deruyter L."/>
            <person name="Passet A."/>
            <person name="Sachse K."/>
            <person name="Bavoil P."/>
            <person name="Myers G."/>
            <person name="Laroucau K."/>
        </authorList>
    </citation>
    <scope>NUCLEOTIDE SEQUENCE [LARGE SCALE GENOMIC DNA]</scope>
    <source>
        <strain evidence="10 11">10-1398/6</strain>
    </source>
</reference>
<evidence type="ECO:0000313" key="11">
    <source>
        <dbReference type="Proteomes" id="UP000016064"/>
    </source>
</evidence>
<dbReference type="SUPFAM" id="SSF53800">
    <property type="entry name" value="Chelatase"/>
    <property type="match status" value="1"/>
</dbReference>
<evidence type="ECO:0000256" key="2">
    <source>
        <dbReference type="ARBA" id="ARBA00022490"/>
    </source>
</evidence>
<keyword evidence="11" id="KW-1185">Reference proteome</keyword>
<comment type="similarity">
    <text evidence="1 8 9">Belongs to the ferrochelatase family.</text>
</comment>
<dbReference type="EC" id="4.98.1.1" evidence="8 9"/>
<organism evidence="10 11">
    <name type="scientific">Chlamydia ibidis 10-1398/6</name>
    <dbReference type="NCBI Taxonomy" id="1046581"/>
    <lineage>
        <taxon>Bacteria</taxon>
        <taxon>Pseudomonadati</taxon>
        <taxon>Chlamydiota</taxon>
        <taxon>Chlamydiia</taxon>
        <taxon>Chlamydiales</taxon>
        <taxon>Chlamydiaceae</taxon>
        <taxon>Chlamydia/Chlamydophila group</taxon>
        <taxon>Chlamydia</taxon>
    </lineage>
</organism>
<keyword evidence="5 8" id="KW-0456">Lyase</keyword>
<dbReference type="PANTHER" id="PTHR11108:SF1">
    <property type="entry name" value="FERROCHELATASE, MITOCHONDRIAL"/>
    <property type="match status" value="1"/>
</dbReference>
<feature type="binding site" evidence="8">
    <location>
        <position position="265"/>
    </location>
    <ligand>
        <name>Fe(2+)</name>
        <dbReference type="ChEBI" id="CHEBI:29033"/>
    </ligand>
</feature>
<dbReference type="InterPro" id="IPR019772">
    <property type="entry name" value="Ferrochelatase_AS"/>
</dbReference>